<dbReference type="Proteomes" id="UP000728185">
    <property type="component" value="Unassembled WGS sequence"/>
</dbReference>
<evidence type="ECO:0000256" key="1">
    <source>
        <dbReference type="SAM" id="MobiDB-lite"/>
    </source>
</evidence>
<dbReference type="AlphaFoldDB" id="A0A8E0VK74"/>
<accession>A0A8E0VK74</accession>
<feature type="compositionally biased region" description="Polar residues" evidence="1">
    <location>
        <begin position="331"/>
        <end position="353"/>
    </location>
</feature>
<gene>
    <name evidence="2" type="ORF">FBUS_00087</name>
</gene>
<dbReference type="OrthoDB" id="10489659at2759"/>
<keyword evidence="3" id="KW-1185">Reference proteome</keyword>
<evidence type="ECO:0000313" key="3">
    <source>
        <dbReference type="Proteomes" id="UP000728185"/>
    </source>
</evidence>
<dbReference type="EMBL" id="LUCM01005385">
    <property type="protein sequence ID" value="KAA0192886.1"/>
    <property type="molecule type" value="Genomic_DNA"/>
</dbReference>
<proteinExistence type="predicted"/>
<comment type="caution">
    <text evidence="2">The sequence shown here is derived from an EMBL/GenBank/DDBJ whole genome shotgun (WGS) entry which is preliminary data.</text>
</comment>
<feature type="region of interest" description="Disordered" evidence="1">
    <location>
        <begin position="323"/>
        <end position="353"/>
    </location>
</feature>
<reference evidence="2" key="1">
    <citation type="submission" date="2019-05" db="EMBL/GenBank/DDBJ databases">
        <title>Annotation for the trematode Fasciolopsis buski.</title>
        <authorList>
            <person name="Choi Y.-J."/>
        </authorList>
    </citation>
    <scope>NUCLEOTIDE SEQUENCE</scope>
    <source>
        <strain evidence="2">HT</strain>
        <tissue evidence="2">Whole worm</tissue>
    </source>
</reference>
<organism evidence="2 3">
    <name type="scientific">Fasciolopsis buskii</name>
    <dbReference type="NCBI Taxonomy" id="27845"/>
    <lineage>
        <taxon>Eukaryota</taxon>
        <taxon>Metazoa</taxon>
        <taxon>Spiralia</taxon>
        <taxon>Lophotrochozoa</taxon>
        <taxon>Platyhelminthes</taxon>
        <taxon>Trematoda</taxon>
        <taxon>Digenea</taxon>
        <taxon>Plagiorchiida</taxon>
        <taxon>Echinostomata</taxon>
        <taxon>Echinostomatoidea</taxon>
        <taxon>Fasciolidae</taxon>
        <taxon>Fasciolopsis</taxon>
    </lineage>
</organism>
<evidence type="ECO:0000313" key="2">
    <source>
        <dbReference type="EMBL" id="KAA0192886.1"/>
    </source>
</evidence>
<name>A0A8E0VK74_9TREM</name>
<sequence length="353" mass="39478">MECENEATWSSADAGEIIVDESADDCNTKDAPEDTRTDYTRTFNLRNQEPNVEVKELTLGSRDRMSMVMEEDEDFLDGNSNTSAEELDAMLARNSMVVRNDSSDDLSSMDLVADNLFNDHRRNVTPNDLVFFPTALRVPDVDELGGDAGADEIENQQTMGERWGETNYATVLRQSNATPFRKSQYGENFSNVISVRTAPEGSSSPSETTVSRVFRVLSLFLSQFDTRLIKILRSLFFLLSLQIIFISESAVQSSSPSESDRDRPPARLTRTLVEKFQQMCTDSIYPVADEDADYGCNFRMWDISSDKAFSLVTASLGFSPESPTTPIPTPFQQASQLKSATQRSGSNEYVQRL</sequence>
<protein>
    <submittedName>
        <fullName evidence="2">Uncharacterized protein</fullName>
    </submittedName>
</protein>
<feature type="region of interest" description="Disordered" evidence="1">
    <location>
        <begin position="1"/>
        <end position="35"/>
    </location>
</feature>
<feature type="compositionally biased region" description="Basic and acidic residues" evidence="1">
    <location>
        <begin position="26"/>
        <end position="35"/>
    </location>
</feature>